<evidence type="ECO:0000256" key="1">
    <source>
        <dbReference type="SAM" id="MobiDB-lite"/>
    </source>
</evidence>
<feature type="transmembrane region" description="Helical" evidence="2">
    <location>
        <begin position="104"/>
        <end position="119"/>
    </location>
</feature>
<name>A0A077MB93_9MICO</name>
<organism evidence="3 4">
    <name type="scientific">Nostocoides jenkinsii Ben 74</name>
    <dbReference type="NCBI Taxonomy" id="1193518"/>
    <lineage>
        <taxon>Bacteria</taxon>
        <taxon>Bacillati</taxon>
        <taxon>Actinomycetota</taxon>
        <taxon>Actinomycetes</taxon>
        <taxon>Micrococcales</taxon>
        <taxon>Intrasporangiaceae</taxon>
        <taxon>Nostocoides</taxon>
    </lineage>
</organism>
<keyword evidence="2" id="KW-1133">Transmembrane helix</keyword>
<feature type="compositionally biased region" description="Basic residues" evidence="1">
    <location>
        <begin position="502"/>
        <end position="515"/>
    </location>
</feature>
<feature type="transmembrane region" description="Helical" evidence="2">
    <location>
        <begin position="37"/>
        <end position="56"/>
    </location>
</feature>
<feature type="transmembrane region" description="Helical" evidence="2">
    <location>
        <begin position="193"/>
        <end position="220"/>
    </location>
</feature>
<sequence length="522" mass="57026">MTTGIDRPEVARTAYPKKASERPRRPGRQGFWPWRDLPAVLWLIAVAAVTLVHPFLEHARWLMVHLVLLGALTHSAMVWSTHFSQALLKTGPDLDSRATQDRRAMLLFIGVAAVATGVVGEFWWIAVIGATAVACALLWHGWQLWRRLRAAMAPRFKITVRYYIAATLCVPIGATLGVLLARGYADDIHGRLLLAHTAVLVLGWIGLTVTGTLVTLWPTMLRSRMDDRAERLATTALPLFLASVTVVVAGALLGRMPLAAAGVLAWLGSALWWGRALWAPARRRPPREFASLSVLFALSWMVVLLVWVSVVLLRGSSWADLSVAHGRATAVLAAGFAPQLLLGALSYLVPVVLGGGPAAVRAATETMGRYAVLRLVLINGGLLLSLLPVPSVVRVLTTTLVLAAYVSFLPLMGLGLRGSLRARRAAGDGGLPPAPATRHTRPWVTLGVVRRAIGCWPDRPGYGRRGRRGRRPHVGGPAAGRQPRRLGRRRRHRPDHHGQGRHERHALRARQRHRAGREPARH</sequence>
<feature type="compositionally biased region" description="Basic residues" evidence="1">
    <location>
        <begin position="482"/>
        <end position="495"/>
    </location>
</feature>
<evidence type="ECO:0000313" key="4">
    <source>
        <dbReference type="Proteomes" id="UP000035720"/>
    </source>
</evidence>
<accession>A0A077MB93</accession>
<keyword evidence="2" id="KW-0472">Membrane</keyword>
<dbReference type="RefSeq" id="WP_235434002.1">
    <property type="nucleotide sequence ID" value="NZ_HF571038.1"/>
</dbReference>
<feature type="transmembrane region" description="Helical" evidence="2">
    <location>
        <begin position="162"/>
        <end position="181"/>
    </location>
</feature>
<dbReference type="STRING" id="1193518.BN13_500022"/>
<dbReference type="AlphaFoldDB" id="A0A077MB93"/>
<proteinExistence type="predicted"/>
<feature type="transmembrane region" description="Helical" evidence="2">
    <location>
        <begin position="125"/>
        <end position="142"/>
    </location>
</feature>
<reference evidence="3 4" key="1">
    <citation type="journal article" date="2013" name="ISME J.">
        <title>A metabolic model for members of the genus Tetrasphaera involved in enhanced biological phosphorus removal.</title>
        <authorList>
            <person name="Kristiansen R."/>
            <person name="Nguyen H.T.T."/>
            <person name="Saunders A.M."/>
            <person name="Nielsen J.L."/>
            <person name="Wimmer R."/>
            <person name="Le V.Q."/>
            <person name="McIlroy S.J."/>
            <person name="Petrovski S."/>
            <person name="Seviour R.J."/>
            <person name="Calteau A."/>
            <person name="Nielsen K.L."/>
            <person name="Nielsen P.H."/>
        </authorList>
    </citation>
    <scope>NUCLEOTIDE SEQUENCE [LARGE SCALE GENOMIC DNA]</scope>
    <source>
        <strain evidence="3 4">Ben 74</strain>
    </source>
</reference>
<dbReference type="EMBL" id="CAJC01000162">
    <property type="protein sequence ID" value="CCI53894.1"/>
    <property type="molecule type" value="Genomic_DNA"/>
</dbReference>
<keyword evidence="2" id="KW-0812">Transmembrane</keyword>
<dbReference type="SUPFAM" id="SSF81442">
    <property type="entry name" value="Cytochrome c oxidase subunit I-like"/>
    <property type="match status" value="1"/>
</dbReference>
<feature type="transmembrane region" description="Helical" evidence="2">
    <location>
        <begin position="395"/>
        <end position="416"/>
    </location>
</feature>
<dbReference type="InterPro" id="IPR036927">
    <property type="entry name" value="Cyt_c_oxase-like_su1_sf"/>
</dbReference>
<feature type="transmembrane region" description="Helical" evidence="2">
    <location>
        <begin position="372"/>
        <end position="389"/>
    </location>
</feature>
<feature type="region of interest" description="Disordered" evidence="1">
    <location>
        <begin position="460"/>
        <end position="522"/>
    </location>
</feature>
<feature type="transmembrane region" description="Helical" evidence="2">
    <location>
        <begin position="62"/>
        <end position="83"/>
    </location>
</feature>
<evidence type="ECO:0000256" key="2">
    <source>
        <dbReference type="SAM" id="Phobius"/>
    </source>
</evidence>
<comment type="caution">
    <text evidence="3">The sequence shown here is derived from an EMBL/GenBank/DDBJ whole genome shotgun (WGS) entry which is preliminary data.</text>
</comment>
<keyword evidence="4" id="KW-1185">Reference proteome</keyword>
<feature type="transmembrane region" description="Helical" evidence="2">
    <location>
        <begin position="258"/>
        <end position="278"/>
    </location>
</feature>
<feature type="transmembrane region" description="Helical" evidence="2">
    <location>
        <begin position="232"/>
        <end position="252"/>
    </location>
</feature>
<feature type="transmembrane region" description="Helical" evidence="2">
    <location>
        <begin position="290"/>
        <end position="313"/>
    </location>
</feature>
<gene>
    <name evidence="3" type="ORF">BN13_500022</name>
</gene>
<feature type="compositionally biased region" description="Basic residues" evidence="1">
    <location>
        <begin position="462"/>
        <end position="473"/>
    </location>
</feature>
<dbReference type="Proteomes" id="UP000035720">
    <property type="component" value="Unassembled WGS sequence"/>
</dbReference>
<evidence type="ECO:0000313" key="3">
    <source>
        <dbReference type="EMBL" id="CCI53894.1"/>
    </source>
</evidence>
<protein>
    <submittedName>
        <fullName evidence="3">Uncharacterized protein</fullName>
    </submittedName>
</protein>